<evidence type="ECO:0000256" key="8">
    <source>
        <dbReference type="ARBA" id="ARBA00022840"/>
    </source>
</evidence>
<dbReference type="GO" id="GO:0005737">
    <property type="term" value="C:cytoplasm"/>
    <property type="evidence" value="ECO:0007669"/>
    <property type="project" value="UniProtKB-SubCell"/>
</dbReference>
<evidence type="ECO:0000313" key="11">
    <source>
        <dbReference type="EMBL" id="CAB4544216.1"/>
    </source>
</evidence>
<dbReference type="Pfam" id="PF02367">
    <property type="entry name" value="TsaE"/>
    <property type="match status" value="1"/>
</dbReference>
<evidence type="ECO:0000256" key="1">
    <source>
        <dbReference type="ARBA" id="ARBA00004496"/>
    </source>
</evidence>
<comment type="subcellular location">
    <subcellularLocation>
        <location evidence="1">Cytoplasm</location>
    </subcellularLocation>
</comment>
<keyword evidence="8" id="KW-0067">ATP-binding</keyword>
<keyword evidence="6" id="KW-0479">Metal-binding</keyword>
<keyword evidence="5" id="KW-0819">tRNA processing</keyword>
<name>A0A6J6GVZ0_9ZZZZ</name>
<evidence type="ECO:0000256" key="7">
    <source>
        <dbReference type="ARBA" id="ARBA00022741"/>
    </source>
</evidence>
<dbReference type="GO" id="GO:0005524">
    <property type="term" value="F:ATP binding"/>
    <property type="evidence" value="ECO:0007669"/>
    <property type="project" value="UniProtKB-KW"/>
</dbReference>
<evidence type="ECO:0000256" key="2">
    <source>
        <dbReference type="ARBA" id="ARBA00007599"/>
    </source>
</evidence>
<evidence type="ECO:0000256" key="5">
    <source>
        <dbReference type="ARBA" id="ARBA00022694"/>
    </source>
</evidence>
<keyword evidence="9" id="KW-0460">Magnesium</keyword>
<dbReference type="EMBL" id="CAEZSJ010000125">
    <property type="protein sequence ID" value="CAB4544216.1"/>
    <property type="molecule type" value="Genomic_DNA"/>
</dbReference>
<dbReference type="GO" id="GO:0046872">
    <property type="term" value="F:metal ion binding"/>
    <property type="evidence" value="ECO:0007669"/>
    <property type="project" value="UniProtKB-KW"/>
</dbReference>
<sequence>MAEVNSVEEMKALGQNIGEKLRVGDLVLLSGPLGAGKTALTQGIGRALGIENITSPTFVISRIHEGRIRLVHVDAYRLQGEMNAIFDDLDLESYLPSSITVVEWGEGLADRLADQYLEIMIEFGESDDQRLVSIIGHGQRFAEFKL</sequence>
<reference evidence="12" key="1">
    <citation type="submission" date="2020-05" db="EMBL/GenBank/DDBJ databases">
        <authorList>
            <person name="Chiriac C."/>
            <person name="Salcher M."/>
            <person name="Ghai R."/>
            <person name="Kavagutti S V."/>
        </authorList>
    </citation>
    <scope>NUCLEOTIDE SEQUENCE</scope>
</reference>
<protein>
    <recommendedName>
        <fullName evidence="3">tRNA threonylcarbamoyladenosine biosynthesis protein TsaE</fullName>
    </recommendedName>
    <alternativeName>
        <fullName evidence="10">t(6)A37 threonylcarbamoyladenosine biosynthesis protein TsaE</fullName>
    </alternativeName>
</protein>
<organism evidence="12">
    <name type="scientific">freshwater metagenome</name>
    <dbReference type="NCBI Taxonomy" id="449393"/>
    <lineage>
        <taxon>unclassified sequences</taxon>
        <taxon>metagenomes</taxon>
        <taxon>ecological metagenomes</taxon>
    </lineage>
</organism>
<dbReference type="Gene3D" id="3.40.50.300">
    <property type="entry name" value="P-loop containing nucleotide triphosphate hydrolases"/>
    <property type="match status" value="1"/>
</dbReference>
<dbReference type="AlphaFoldDB" id="A0A6J6GVZ0"/>
<dbReference type="PANTHER" id="PTHR33540">
    <property type="entry name" value="TRNA THREONYLCARBAMOYLADENOSINE BIOSYNTHESIS PROTEIN TSAE"/>
    <property type="match status" value="1"/>
</dbReference>
<proteinExistence type="inferred from homology"/>
<keyword evidence="4" id="KW-0963">Cytoplasm</keyword>
<evidence type="ECO:0000256" key="3">
    <source>
        <dbReference type="ARBA" id="ARBA00019010"/>
    </source>
</evidence>
<accession>A0A6J6GVZ0</accession>
<evidence type="ECO:0000313" key="12">
    <source>
        <dbReference type="EMBL" id="CAB4603254.1"/>
    </source>
</evidence>
<comment type="similarity">
    <text evidence="2">Belongs to the TsaE family.</text>
</comment>
<dbReference type="InterPro" id="IPR027417">
    <property type="entry name" value="P-loop_NTPase"/>
</dbReference>
<dbReference type="EMBL" id="CAEZUQ010000023">
    <property type="protein sequence ID" value="CAB4603254.1"/>
    <property type="molecule type" value="Genomic_DNA"/>
</dbReference>
<dbReference type="NCBIfam" id="TIGR00150">
    <property type="entry name" value="T6A_YjeE"/>
    <property type="match status" value="1"/>
</dbReference>
<dbReference type="PANTHER" id="PTHR33540:SF2">
    <property type="entry name" value="TRNA THREONYLCARBAMOYLADENOSINE BIOSYNTHESIS PROTEIN TSAE"/>
    <property type="match status" value="1"/>
</dbReference>
<dbReference type="GO" id="GO:0002949">
    <property type="term" value="P:tRNA threonylcarbamoyladenosine modification"/>
    <property type="evidence" value="ECO:0007669"/>
    <property type="project" value="InterPro"/>
</dbReference>
<dbReference type="InterPro" id="IPR003442">
    <property type="entry name" value="T6A_TsaE"/>
</dbReference>
<evidence type="ECO:0000256" key="4">
    <source>
        <dbReference type="ARBA" id="ARBA00022490"/>
    </source>
</evidence>
<evidence type="ECO:0000256" key="9">
    <source>
        <dbReference type="ARBA" id="ARBA00022842"/>
    </source>
</evidence>
<keyword evidence="7" id="KW-0547">Nucleotide-binding</keyword>
<evidence type="ECO:0000256" key="6">
    <source>
        <dbReference type="ARBA" id="ARBA00022723"/>
    </source>
</evidence>
<evidence type="ECO:0000256" key="10">
    <source>
        <dbReference type="ARBA" id="ARBA00032441"/>
    </source>
</evidence>
<gene>
    <name evidence="11" type="ORF">UFOPK1425_00725</name>
    <name evidence="12" type="ORF">UFOPK1842_00318</name>
</gene>
<dbReference type="SUPFAM" id="SSF52540">
    <property type="entry name" value="P-loop containing nucleoside triphosphate hydrolases"/>
    <property type="match status" value="1"/>
</dbReference>